<accession>A0ABC8S5A9</accession>
<keyword evidence="2" id="KW-1185">Reference proteome</keyword>
<protein>
    <submittedName>
        <fullName evidence="1">Uncharacterized protein</fullName>
    </submittedName>
</protein>
<evidence type="ECO:0000313" key="2">
    <source>
        <dbReference type="Proteomes" id="UP001642360"/>
    </source>
</evidence>
<reference evidence="1 2" key="1">
    <citation type="submission" date="2024-02" db="EMBL/GenBank/DDBJ databases">
        <authorList>
            <person name="Vignale AGUSTIN F."/>
            <person name="Sosa J E."/>
            <person name="Modenutti C."/>
        </authorList>
    </citation>
    <scope>NUCLEOTIDE SEQUENCE [LARGE SCALE GENOMIC DNA]</scope>
</reference>
<evidence type="ECO:0000313" key="1">
    <source>
        <dbReference type="EMBL" id="CAK9152414.1"/>
    </source>
</evidence>
<dbReference type="Proteomes" id="UP001642360">
    <property type="component" value="Unassembled WGS sequence"/>
</dbReference>
<proteinExistence type="predicted"/>
<dbReference type="EMBL" id="CAUOFW020002269">
    <property type="protein sequence ID" value="CAK9152414.1"/>
    <property type="molecule type" value="Genomic_DNA"/>
</dbReference>
<gene>
    <name evidence="1" type="ORF">ILEXP_LOCUS20632</name>
</gene>
<name>A0ABC8S5A9_9AQUA</name>
<organism evidence="1 2">
    <name type="scientific">Ilex paraguariensis</name>
    <name type="common">yerba mate</name>
    <dbReference type="NCBI Taxonomy" id="185542"/>
    <lineage>
        <taxon>Eukaryota</taxon>
        <taxon>Viridiplantae</taxon>
        <taxon>Streptophyta</taxon>
        <taxon>Embryophyta</taxon>
        <taxon>Tracheophyta</taxon>
        <taxon>Spermatophyta</taxon>
        <taxon>Magnoliopsida</taxon>
        <taxon>eudicotyledons</taxon>
        <taxon>Gunneridae</taxon>
        <taxon>Pentapetalae</taxon>
        <taxon>asterids</taxon>
        <taxon>campanulids</taxon>
        <taxon>Aquifoliales</taxon>
        <taxon>Aquifoliaceae</taxon>
        <taxon>Ilex</taxon>
    </lineage>
</organism>
<comment type="caution">
    <text evidence="1">The sequence shown here is derived from an EMBL/GenBank/DDBJ whole genome shotgun (WGS) entry which is preliminary data.</text>
</comment>
<sequence>MGGAVSCGQNFKEKLDSDDSIQILNFGISTWVIHLTADPVLLFCAHHQLLETLLSCEARSLLGTFRVLVASISDKVLLWLSLFWTANLNSDEENSCRSDSCKQSMIQFDV</sequence>
<dbReference type="AlphaFoldDB" id="A0ABC8S5A9"/>